<dbReference type="EMBL" id="LROR01000061">
    <property type="protein sequence ID" value="OBR92157.1"/>
    <property type="molecule type" value="Genomic_DNA"/>
</dbReference>
<dbReference type="EMBL" id="LITQ01000017">
    <property type="protein sequence ID" value="OAA92798.1"/>
    <property type="molecule type" value="Genomic_DNA"/>
</dbReference>
<evidence type="ECO:0000256" key="1">
    <source>
        <dbReference type="ARBA" id="ARBA00006056"/>
    </source>
</evidence>
<dbReference type="EC" id="1.1.1.-" evidence="3 4"/>
<dbReference type="Pfam" id="PF02615">
    <property type="entry name" value="Ldh_2"/>
    <property type="match status" value="1"/>
</dbReference>
<dbReference type="InterPro" id="IPR003767">
    <property type="entry name" value="Malate/L-lactate_DH-like"/>
</dbReference>
<evidence type="ECO:0000256" key="2">
    <source>
        <dbReference type="ARBA" id="ARBA00023002"/>
    </source>
</evidence>
<evidence type="ECO:0000313" key="5">
    <source>
        <dbReference type="Proteomes" id="UP000077384"/>
    </source>
</evidence>
<sequence>MSYTKVKYEDIKKLCNLVFEKFGFNREDSETITSVLLLSDLYGIESHGIQRLVKYYSEIKSGLININSKIKIVKETPVSATIDGMGGMGQLIGKKAMNLAIKKAKTSGMSMVVVRNSNHYGIAGYYAKMAEEEGLLGISMTNSPAVMVPTFGKDAMLGTNPIAISFPAKPYPFLMDMATSVVTRGKIEVYNKRHEPLPLGLALNSDGEDTTDPLDVLLNVRKNSGGGLLPLGGSKESTGGHKGYGFALAVEMFTAILSGGFTANKVSLDRENGSGTCHYFFAVDYGIFGDKQSIEENFSSYLNELRNSKKAKGATRIYTHGEKEVESYKDKMKNGIPVNDTTLKEIYDICDYFSIKASDYVTKVV</sequence>
<organism evidence="3 5">
    <name type="scientific">Clostridium coskatii</name>
    <dbReference type="NCBI Taxonomy" id="1705578"/>
    <lineage>
        <taxon>Bacteria</taxon>
        <taxon>Bacillati</taxon>
        <taxon>Bacillota</taxon>
        <taxon>Clostridia</taxon>
        <taxon>Eubacteriales</taxon>
        <taxon>Clostridiaceae</taxon>
        <taxon>Clostridium</taxon>
    </lineage>
</organism>
<dbReference type="Gene3D" id="3.30.1370.60">
    <property type="entry name" value="Hypothetical oxidoreductase yiak, domain 2"/>
    <property type="match status" value="1"/>
</dbReference>
<protein>
    <submittedName>
        <fullName evidence="3 4">Oxidoreductase YjmC</fullName>
        <ecNumber evidence="3 4">1.1.1.-</ecNumber>
    </submittedName>
</protein>
<accession>A0A166SUW0</accession>
<dbReference type="SUPFAM" id="SSF89733">
    <property type="entry name" value="L-sulfolactate dehydrogenase-like"/>
    <property type="match status" value="1"/>
</dbReference>
<dbReference type="InterPro" id="IPR043144">
    <property type="entry name" value="Mal/L-sulf/L-lact_DH-like_ah"/>
</dbReference>
<evidence type="ECO:0000313" key="4">
    <source>
        <dbReference type="EMBL" id="OBR92157.1"/>
    </source>
</evidence>
<dbReference type="InterPro" id="IPR036111">
    <property type="entry name" value="Mal/L-sulfo/L-lacto_DH-like_sf"/>
</dbReference>
<proteinExistence type="inferred from homology"/>
<reference evidence="4 6" key="2">
    <citation type="journal article" date="2016" name="Front. Microbiol.">
        <title>Industrial Acetogenic Biocatalysts: A Comparative Metabolic and Genomic Analysis.</title>
        <authorList>
            <person name="Bengelsdorf F."/>
            <person name="Poehlein A."/>
            <person name="Sonja S."/>
            <person name="Erz C."/>
            <person name="Hummel T."/>
            <person name="Hoffmeister S."/>
            <person name="Daniel R."/>
            <person name="Durre P."/>
        </authorList>
    </citation>
    <scope>NUCLEOTIDE SEQUENCE [LARGE SCALE GENOMIC DNA]</scope>
    <source>
        <strain evidence="4 6">PTA-10522</strain>
    </source>
</reference>
<dbReference type="PATRIC" id="fig|1705578.3.peg.1067"/>
<name>A0A166SUW0_9CLOT</name>
<evidence type="ECO:0000313" key="3">
    <source>
        <dbReference type="EMBL" id="OAA92798.1"/>
    </source>
</evidence>
<dbReference type="PANTHER" id="PTHR11091:SF0">
    <property type="entry name" value="MALATE DEHYDROGENASE"/>
    <property type="match status" value="1"/>
</dbReference>
<comment type="caution">
    <text evidence="3">The sequence shown here is derived from an EMBL/GenBank/DDBJ whole genome shotgun (WGS) entry which is preliminary data.</text>
</comment>
<dbReference type="GO" id="GO:0016491">
    <property type="term" value="F:oxidoreductase activity"/>
    <property type="evidence" value="ECO:0007669"/>
    <property type="project" value="UniProtKB-KW"/>
</dbReference>
<evidence type="ECO:0000313" key="6">
    <source>
        <dbReference type="Proteomes" id="UP000093694"/>
    </source>
</evidence>
<reference evidence="3 5" key="1">
    <citation type="journal article" date="2015" name="Biotechnol. Bioeng.">
        <title>Genome sequence and phenotypic characterization of Caulobacter segnis.</title>
        <authorList>
            <person name="Patel S."/>
            <person name="Fletcher B."/>
            <person name="Scott D.C."/>
            <person name="Ely B."/>
        </authorList>
    </citation>
    <scope>NUCLEOTIDE SEQUENCE [LARGE SCALE GENOMIC DNA]</scope>
    <source>
        <strain evidence="3 5">PS02</strain>
    </source>
</reference>
<comment type="similarity">
    <text evidence="1">Belongs to the LDH2/MDH2 oxidoreductase family.</text>
</comment>
<dbReference type="Gene3D" id="1.10.1530.10">
    <property type="match status" value="1"/>
</dbReference>
<keyword evidence="6" id="KW-1185">Reference proteome</keyword>
<dbReference type="Proteomes" id="UP000093694">
    <property type="component" value="Unassembled WGS sequence"/>
</dbReference>
<dbReference type="Proteomes" id="UP000077384">
    <property type="component" value="Unassembled WGS sequence"/>
</dbReference>
<dbReference type="PANTHER" id="PTHR11091">
    <property type="entry name" value="OXIDOREDUCTASE-RELATED"/>
    <property type="match status" value="1"/>
</dbReference>
<gene>
    <name evidence="3" type="primary">yjmC</name>
    <name evidence="4" type="ORF">CLCOS_31520</name>
    <name evidence="3" type="ORF">WX73_00682</name>
</gene>
<dbReference type="RefSeq" id="WP_023162794.1">
    <property type="nucleotide sequence ID" value="NZ_LITQ01000017.1"/>
</dbReference>
<keyword evidence="2 3" id="KW-0560">Oxidoreductase</keyword>
<dbReference type="InterPro" id="IPR043143">
    <property type="entry name" value="Mal/L-sulf/L-lact_DH-like_NADP"/>
</dbReference>
<dbReference type="AlphaFoldDB" id="A0A166SUW0"/>